<dbReference type="InterPro" id="IPR011701">
    <property type="entry name" value="MFS"/>
</dbReference>
<dbReference type="InterPro" id="IPR036259">
    <property type="entry name" value="MFS_trans_sf"/>
</dbReference>
<dbReference type="PANTHER" id="PTHR43385:SF1">
    <property type="entry name" value="RIBOFLAVIN TRANSPORTER RIBJ"/>
    <property type="match status" value="1"/>
</dbReference>
<feature type="transmembrane region" description="Helical" evidence="6">
    <location>
        <begin position="169"/>
        <end position="189"/>
    </location>
</feature>
<feature type="domain" description="Major facilitator superfamily (MFS) profile" evidence="7">
    <location>
        <begin position="1"/>
        <end position="432"/>
    </location>
</feature>
<feature type="transmembrane region" description="Helical" evidence="6">
    <location>
        <begin position="92"/>
        <end position="111"/>
    </location>
</feature>
<feature type="transmembrane region" description="Helical" evidence="6">
    <location>
        <begin position="410"/>
        <end position="427"/>
    </location>
</feature>
<evidence type="ECO:0000256" key="2">
    <source>
        <dbReference type="ARBA" id="ARBA00022448"/>
    </source>
</evidence>
<evidence type="ECO:0000313" key="9">
    <source>
        <dbReference type="Proteomes" id="UP000609651"/>
    </source>
</evidence>
<feature type="transmembrane region" description="Helical" evidence="6">
    <location>
        <begin position="342"/>
        <end position="365"/>
    </location>
</feature>
<evidence type="ECO:0000259" key="7">
    <source>
        <dbReference type="PROSITE" id="PS50850"/>
    </source>
</evidence>
<dbReference type="Pfam" id="PF07690">
    <property type="entry name" value="MFS_1"/>
    <property type="match status" value="1"/>
</dbReference>
<protein>
    <recommendedName>
        <fullName evidence="7">Major facilitator superfamily (MFS) profile domain-containing protein</fullName>
    </recommendedName>
</protein>
<dbReference type="Proteomes" id="UP000609651">
    <property type="component" value="Unassembled WGS sequence"/>
</dbReference>
<feature type="transmembrane region" description="Helical" evidence="6">
    <location>
        <begin position="254"/>
        <end position="275"/>
    </location>
</feature>
<comment type="subcellular location">
    <subcellularLocation>
        <location evidence="1">Membrane</location>
        <topology evidence="1">Multi-pass membrane protein</topology>
    </subcellularLocation>
</comment>
<evidence type="ECO:0000256" key="1">
    <source>
        <dbReference type="ARBA" id="ARBA00004141"/>
    </source>
</evidence>
<dbReference type="InterPro" id="IPR052983">
    <property type="entry name" value="MFS_Riboflavin_Transporter"/>
</dbReference>
<comment type="caution">
    <text evidence="8">The sequence shown here is derived from an EMBL/GenBank/DDBJ whole genome shotgun (WGS) entry which is preliminary data.</text>
</comment>
<organism evidence="8 9">
    <name type="scientific">Alienimonas chondri</name>
    <dbReference type="NCBI Taxonomy" id="2681879"/>
    <lineage>
        <taxon>Bacteria</taxon>
        <taxon>Pseudomonadati</taxon>
        <taxon>Planctomycetota</taxon>
        <taxon>Planctomycetia</taxon>
        <taxon>Planctomycetales</taxon>
        <taxon>Planctomycetaceae</taxon>
        <taxon>Alienimonas</taxon>
    </lineage>
</organism>
<keyword evidence="4 6" id="KW-1133">Transmembrane helix</keyword>
<dbReference type="PROSITE" id="PS50850">
    <property type="entry name" value="MFS"/>
    <property type="match status" value="1"/>
</dbReference>
<evidence type="ECO:0000256" key="4">
    <source>
        <dbReference type="ARBA" id="ARBA00022989"/>
    </source>
</evidence>
<name>A0ABX1VJM9_9PLAN</name>
<keyword evidence="2" id="KW-0813">Transport</keyword>
<keyword evidence="5 6" id="KW-0472">Membrane</keyword>
<evidence type="ECO:0000256" key="3">
    <source>
        <dbReference type="ARBA" id="ARBA00022692"/>
    </source>
</evidence>
<dbReference type="SUPFAM" id="SSF103473">
    <property type="entry name" value="MFS general substrate transporter"/>
    <property type="match status" value="1"/>
</dbReference>
<sequence length="433" mass="45257">MVPVAALLHAGTGVGQTYGVSVFNPLILADLGVSETALSLTYMVASLAAATPLPLVGVLIDRYGLRLVAAFLVVGLAGGCILTGAAQNLVVLALGFFLLRALGQGALTLVAANTPAMWFDRRLGLAGGLVALGQSAAIAFLPALFLFVVSGYADAEETGGFAGLGWRDGYMFLGVANATVLLPVLWLIYRNRPSDVGQQVDGDARVRTSDEIRADAVDDVFDEPFEESSPAAPKAVPAPRVSLTARQAYRTFQFWFAAGTQATWGMIATGLFYYLITILGERNVGPADAAVCYTVFAGAMASWQFLGGLLADRVPPRFLLSVFGMLAAAGCGLMFVTHDRWIAWAAWAALGSAQGLVGVTMNVLWPRFFGVASLGAIRGSVQTIVVAACAAGPVIIALSRQELGSENPALILFGGMLLTIAATAPFLRPPVRA</sequence>
<feature type="transmembrane region" description="Helical" evidence="6">
    <location>
        <begin position="67"/>
        <end position="86"/>
    </location>
</feature>
<dbReference type="Gene3D" id="1.20.1250.20">
    <property type="entry name" value="MFS general substrate transporter like domains"/>
    <property type="match status" value="1"/>
</dbReference>
<feature type="transmembrane region" description="Helical" evidence="6">
    <location>
        <begin position="287"/>
        <end position="306"/>
    </location>
</feature>
<feature type="transmembrane region" description="Helical" evidence="6">
    <location>
        <begin position="318"/>
        <end position="336"/>
    </location>
</feature>
<evidence type="ECO:0000313" key="8">
    <source>
        <dbReference type="EMBL" id="NNJ27949.1"/>
    </source>
</evidence>
<feature type="transmembrane region" description="Helical" evidence="6">
    <location>
        <begin position="123"/>
        <end position="149"/>
    </location>
</feature>
<feature type="transmembrane region" description="Helical" evidence="6">
    <location>
        <begin position="39"/>
        <end position="60"/>
    </location>
</feature>
<keyword evidence="9" id="KW-1185">Reference proteome</keyword>
<proteinExistence type="predicted"/>
<evidence type="ECO:0000256" key="5">
    <source>
        <dbReference type="ARBA" id="ARBA00023136"/>
    </source>
</evidence>
<feature type="transmembrane region" description="Helical" evidence="6">
    <location>
        <begin position="377"/>
        <end position="398"/>
    </location>
</feature>
<accession>A0ABX1VJM9</accession>
<reference evidence="8 9" key="1">
    <citation type="journal article" date="2020" name="Syst. Appl. Microbiol.">
        <title>Alienimonas chondri sp. nov., a novel planctomycete isolated from the biofilm of the red alga Chondrus crispus.</title>
        <authorList>
            <person name="Vitorino I."/>
            <person name="Albuquerque L."/>
            <person name="Wiegand S."/>
            <person name="Kallscheuer N."/>
            <person name="da Costa M.S."/>
            <person name="Lobo-da-Cunha A."/>
            <person name="Jogler C."/>
            <person name="Lage O.M."/>
        </authorList>
    </citation>
    <scope>NUCLEOTIDE SEQUENCE [LARGE SCALE GENOMIC DNA]</scope>
    <source>
        <strain evidence="8 9">LzC2</strain>
    </source>
</reference>
<dbReference type="InterPro" id="IPR020846">
    <property type="entry name" value="MFS_dom"/>
</dbReference>
<dbReference type="RefSeq" id="WP_171189851.1">
    <property type="nucleotide sequence ID" value="NZ_WTPX01000238.1"/>
</dbReference>
<dbReference type="PANTHER" id="PTHR43385">
    <property type="entry name" value="RIBOFLAVIN TRANSPORTER RIBJ"/>
    <property type="match status" value="1"/>
</dbReference>
<keyword evidence="3 6" id="KW-0812">Transmembrane</keyword>
<gene>
    <name evidence="8" type="ORF">LzC2_40600</name>
</gene>
<dbReference type="EMBL" id="WTPX01000238">
    <property type="protein sequence ID" value="NNJ27949.1"/>
    <property type="molecule type" value="Genomic_DNA"/>
</dbReference>
<evidence type="ECO:0000256" key="6">
    <source>
        <dbReference type="SAM" id="Phobius"/>
    </source>
</evidence>